<dbReference type="Gene3D" id="2.60.120.200">
    <property type="match status" value="1"/>
</dbReference>
<sequence>TDYSRGVLLSTKSNSVPDNQLVVFVNGSALGVLLRHNSGEHIFRWGKGISDNRWHFLRLKRRGEKVLLYLDGKWQQNNYLPSSIPLKIDEISGGIGFRRGNSSVTEPFHGSVSRMISLLNGFVLLDFQMFNGIDLLERLKKEGRMSKE</sequence>
<gene>
    <name evidence="2" type="ORF">ANCDUO_21670</name>
</gene>
<dbReference type="Proteomes" id="UP000054047">
    <property type="component" value="Unassembled WGS sequence"/>
</dbReference>
<dbReference type="SUPFAM" id="SSF49899">
    <property type="entry name" value="Concanavalin A-like lectins/glucanases"/>
    <property type="match status" value="1"/>
</dbReference>
<dbReference type="InterPro" id="IPR001791">
    <property type="entry name" value="Laminin_G"/>
</dbReference>
<dbReference type="OrthoDB" id="6275838at2759"/>
<dbReference type="EMBL" id="KN761104">
    <property type="protein sequence ID" value="KIH48263.1"/>
    <property type="molecule type" value="Genomic_DNA"/>
</dbReference>
<evidence type="ECO:0000313" key="2">
    <source>
        <dbReference type="EMBL" id="KIH48263.1"/>
    </source>
</evidence>
<name>A0A0C2BWB9_9BILA</name>
<dbReference type="Pfam" id="PF02210">
    <property type="entry name" value="Laminin_G_2"/>
    <property type="match status" value="1"/>
</dbReference>
<accession>A0A0C2BWB9</accession>
<evidence type="ECO:0000259" key="1">
    <source>
        <dbReference type="Pfam" id="PF02210"/>
    </source>
</evidence>
<evidence type="ECO:0000313" key="3">
    <source>
        <dbReference type="Proteomes" id="UP000054047"/>
    </source>
</evidence>
<feature type="domain" description="Laminin G" evidence="1">
    <location>
        <begin position="1"/>
        <end position="114"/>
    </location>
</feature>
<proteinExistence type="predicted"/>
<keyword evidence="3" id="KW-1185">Reference proteome</keyword>
<protein>
    <recommendedName>
        <fullName evidence="1">Laminin G domain-containing protein</fullName>
    </recommendedName>
</protein>
<reference evidence="2 3" key="1">
    <citation type="submission" date="2013-12" db="EMBL/GenBank/DDBJ databases">
        <title>Draft genome of the parsitic nematode Ancylostoma duodenale.</title>
        <authorList>
            <person name="Mitreva M."/>
        </authorList>
    </citation>
    <scope>NUCLEOTIDE SEQUENCE [LARGE SCALE GENOMIC DNA]</scope>
    <source>
        <strain evidence="2 3">Zhejiang</strain>
    </source>
</reference>
<feature type="non-terminal residue" evidence="2">
    <location>
        <position position="148"/>
    </location>
</feature>
<dbReference type="InterPro" id="IPR013320">
    <property type="entry name" value="ConA-like_dom_sf"/>
</dbReference>
<feature type="non-terminal residue" evidence="2">
    <location>
        <position position="1"/>
    </location>
</feature>
<organism evidence="2 3">
    <name type="scientific">Ancylostoma duodenale</name>
    <dbReference type="NCBI Taxonomy" id="51022"/>
    <lineage>
        <taxon>Eukaryota</taxon>
        <taxon>Metazoa</taxon>
        <taxon>Ecdysozoa</taxon>
        <taxon>Nematoda</taxon>
        <taxon>Chromadorea</taxon>
        <taxon>Rhabditida</taxon>
        <taxon>Rhabditina</taxon>
        <taxon>Rhabditomorpha</taxon>
        <taxon>Strongyloidea</taxon>
        <taxon>Ancylostomatidae</taxon>
        <taxon>Ancylostomatinae</taxon>
        <taxon>Ancylostoma</taxon>
    </lineage>
</organism>
<dbReference type="AlphaFoldDB" id="A0A0C2BWB9"/>